<evidence type="ECO:0000313" key="2">
    <source>
        <dbReference type="EMBL" id="RAO73611.1"/>
    </source>
</evidence>
<dbReference type="AlphaFoldDB" id="A0A364LD14"/>
<dbReference type="Proteomes" id="UP000249363">
    <property type="component" value="Unassembled WGS sequence"/>
</dbReference>
<gene>
    <name evidence="2" type="ORF">BHQ10_009623</name>
</gene>
<dbReference type="GeneID" id="63798837"/>
<dbReference type="EMBL" id="MIKG01000025">
    <property type="protein sequence ID" value="RAO73611.1"/>
    <property type="molecule type" value="Genomic_DNA"/>
</dbReference>
<reference evidence="2 3" key="1">
    <citation type="journal article" date="2017" name="Biotechnol. Biofuels">
        <title>Differential beta-glucosidase expression as a function of carbon source availability in Talaromyces amestolkiae: a genomic and proteomic approach.</title>
        <authorList>
            <person name="de Eugenio L.I."/>
            <person name="Mendez-Liter J.A."/>
            <person name="Nieto-Dominguez M."/>
            <person name="Alonso L."/>
            <person name="Gil-Munoz J."/>
            <person name="Barriuso J."/>
            <person name="Prieto A."/>
            <person name="Martinez M.J."/>
        </authorList>
    </citation>
    <scope>NUCLEOTIDE SEQUENCE [LARGE SCALE GENOMIC DNA]</scope>
    <source>
        <strain evidence="2 3">CIB</strain>
    </source>
</reference>
<evidence type="ECO:0000313" key="3">
    <source>
        <dbReference type="Proteomes" id="UP000249363"/>
    </source>
</evidence>
<dbReference type="Gene3D" id="2.30.60.10">
    <property type="entry name" value="Cyanovirin-N"/>
    <property type="match status" value="1"/>
</dbReference>
<dbReference type="InterPro" id="IPR036673">
    <property type="entry name" value="Cyanovirin-N_sf"/>
</dbReference>
<dbReference type="Pfam" id="PF08881">
    <property type="entry name" value="CVNH"/>
    <property type="match status" value="1"/>
</dbReference>
<dbReference type="OrthoDB" id="4474847at2759"/>
<proteinExistence type="predicted"/>
<protein>
    <recommendedName>
        <fullName evidence="1">Cyanovirin-N domain-containing protein</fullName>
    </recommendedName>
</protein>
<comment type="caution">
    <text evidence="2">The sequence shown here is derived from an EMBL/GenBank/DDBJ whole genome shotgun (WGS) entry which is preliminary data.</text>
</comment>
<sequence length="802" mass="87852">MGLSTTSQYIRLDSGPKEGKIYLYAECDDGDDWKLSKICLDDYLGISQGCKGFDTTSENTASAQNKLLTSYFVPGSLVLKDGSVLHGKVREEDGGWDTSIYLDILFDNDAGTLKRWEWPNSLVATAGLLGASSDGKSLTGLLLSPNGKLTTSELLMGGKCDYFDVMDERGVRPSSDGSVERVYPLLHDRSELVLGCLLFENRSHGFGSRSGSVSLRKYLSNSKGTLSMDEPSQVSNGDLPATVIADFQKELPNVAFGLAGKESLANETTRPFALCIYTAVMTCGAVLNRIIFGKVGTGYAAALAFKAGSTVKSATGPIIRDPKMSDEVAAVAIYRVLKEEIPAITGTTVKEVLNMSTELQGGSYDEEKYVSPYTKSTLAAADLRDIDKAVFDGAMGGWGRIITSVEKALTEDMSEDDLKHMFDDKNHDGVDLLDPPATGEKDYISDWVQSIKDIQAELYLLEPDIGASAEKSTNNALEAISNGLDGLNQLLDFWPDYKGDDETNETRTSIINSATELIEGGVKDVKETDQDTSVLDKVHTLEEKLTGLKTKFHEETTVEKAELDKIKSELPTVVEKMFADWKLYQSAQGALLVKIRDLGNAELKHDVDASIQAGVTWYKDLLRRRTSALEEPQSLADAAAATYLKSEKIVVDLQAHQAKLNNVSKLRFSVDREIAKAEMIIGDLKIMINGTKQQEDRILTVTDLLSSTFNDLLHVGEPPYHRQDRKIEDQLCTTVLKAHRESLIDLAFVDSAKKAVTTIQSWFDDDMPKKVQEEIDAITKNPLYQSQAIDDDDGVPLVGGGR</sequence>
<dbReference type="STRING" id="1196081.A0A364LD14"/>
<dbReference type="RefSeq" id="XP_040738125.1">
    <property type="nucleotide sequence ID" value="XM_040882559.1"/>
</dbReference>
<organism evidence="2 3">
    <name type="scientific">Talaromyces amestolkiae</name>
    <dbReference type="NCBI Taxonomy" id="1196081"/>
    <lineage>
        <taxon>Eukaryota</taxon>
        <taxon>Fungi</taxon>
        <taxon>Dikarya</taxon>
        <taxon>Ascomycota</taxon>
        <taxon>Pezizomycotina</taxon>
        <taxon>Eurotiomycetes</taxon>
        <taxon>Eurotiomycetidae</taxon>
        <taxon>Eurotiales</taxon>
        <taxon>Trichocomaceae</taxon>
        <taxon>Talaromyces</taxon>
        <taxon>Talaromyces sect. Talaromyces</taxon>
    </lineage>
</organism>
<accession>A0A364LD14</accession>
<name>A0A364LD14_TALAM</name>
<dbReference type="InterPro" id="IPR011058">
    <property type="entry name" value="Cyanovirin-N"/>
</dbReference>
<dbReference type="SUPFAM" id="SSF51322">
    <property type="entry name" value="Cyanovirin-N"/>
    <property type="match status" value="1"/>
</dbReference>
<evidence type="ECO:0000259" key="1">
    <source>
        <dbReference type="Pfam" id="PF08881"/>
    </source>
</evidence>
<feature type="domain" description="Cyanovirin-N" evidence="1">
    <location>
        <begin position="4"/>
        <end position="114"/>
    </location>
</feature>
<keyword evidence="3" id="KW-1185">Reference proteome</keyword>